<comment type="similarity">
    <text evidence="11">Belongs to the peptidase M48 family.</text>
</comment>
<evidence type="ECO:0000313" key="15">
    <source>
        <dbReference type="Proteomes" id="UP000548632"/>
    </source>
</evidence>
<dbReference type="GO" id="GO:0004222">
    <property type="term" value="F:metalloendopeptidase activity"/>
    <property type="evidence" value="ECO:0007669"/>
    <property type="project" value="InterPro"/>
</dbReference>
<dbReference type="PANTHER" id="PTHR43221">
    <property type="entry name" value="PROTEASE HTPX"/>
    <property type="match status" value="1"/>
</dbReference>
<evidence type="ECO:0000259" key="13">
    <source>
        <dbReference type="Pfam" id="PF01435"/>
    </source>
</evidence>
<feature type="transmembrane region" description="Helical" evidence="12">
    <location>
        <begin position="20"/>
        <end position="49"/>
    </location>
</feature>
<dbReference type="Proteomes" id="UP000548632">
    <property type="component" value="Unassembled WGS sequence"/>
</dbReference>
<dbReference type="EMBL" id="JABVCQ010000002">
    <property type="protein sequence ID" value="MBB1124799.1"/>
    <property type="molecule type" value="Genomic_DNA"/>
</dbReference>
<keyword evidence="15" id="KW-1185">Reference proteome</keyword>
<dbReference type="Pfam" id="PF01435">
    <property type="entry name" value="Peptidase_M48"/>
    <property type="match status" value="1"/>
</dbReference>
<evidence type="ECO:0000256" key="9">
    <source>
        <dbReference type="ARBA" id="ARBA00023049"/>
    </source>
</evidence>
<dbReference type="InterPro" id="IPR050083">
    <property type="entry name" value="HtpX_protease"/>
</dbReference>
<dbReference type="Gene3D" id="3.30.700.10">
    <property type="entry name" value="Glycoprotein, Type 4 Pilin"/>
    <property type="match status" value="1"/>
</dbReference>
<keyword evidence="8 12" id="KW-1133">Transmembrane helix</keyword>
<gene>
    <name evidence="14" type="ORF">HUK38_00960</name>
</gene>
<dbReference type="GO" id="GO:0046872">
    <property type="term" value="F:metal ion binding"/>
    <property type="evidence" value="ECO:0007669"/>
    <property type="project" value="UniProtKB-KW"/>
</dbReference>
<keyword evidence="2" id="KW-1003">Cell membrane</keyword>
<dbReference type="AlphaFoldDB" id="A0A839HCP0"/>
<evidence type="ECO:0000256" key="4">
    <source>
        <dbReference type="ARBA" id="ARBA00022692"/>
    </source>
</evidence>
<evidence type="ECO:0000313" key="14">
    <source>
        <dbReference type="EMBL" id="MBB1124799.1"/>
    </source>
</evidence>
<evidence type="ECO:0000256" key="6">
    <source>
        <dbReference type="ARBA" id="ARBA00022801"/>
    </source>
</evidence>
<evidence type="ECO:0000256" key="3">
    <source>
        <dbReference type="ARBA" id="ARBA00022670"/>
    </source>
</evidence>
<evidence type="ECO:0000256" key="2">
    <source>
        <dbReference type="ARBA" id="ARBA00022475"/>
    </source>
</evidence>
<evidence type="ECO:0000256" key="5">
    <source>
        <dbReference type="ARBA" id="ARBA00022723"/>
    </source>
</evidence>
<name>A0A839HCP0_9GAMM</name>
<feature type="transmembrane region" description="Helical" evidence="12">
    <location>
        <begin position="276"/>
        <end position="292"/>
    </location>
</feature>
<dbReference type="InterPro" id="IPR001915">
    <property type="entry name" value="Peptidase_M48"/>
</dbReference>
<keyword evidence="3 11" id="KW-0645">Protease</keyword>
<evidence type="ECO:0000256" key="7">
    <source>
        <dbReference type="ARBA" id="ARBA00022833"/>
    </source>
</evidence>
<keyword evidence="4 12" id="KW-0812">Transmembrane</keyword>
<comment type="caution">
    <text evidence="14">The sequence shown here is derived from an EMBL/GenBank/DDBJ whole genome shotgun (WGS) entry which is preliminary data.</text>
</comment>
<dbReference type="InterPro" id="IPR045584">
    <property type="entry name" value="Pilin-like"/>
</dbReference>
<reference evidence="14 15" key="1">
    <citation type="journal article" date="2020" name="Arch. Microbiol.">
        <title>The genome sequence of the giant phototrophic gammaproteobacterium Thiospirillum jenense gives insight into its physiological properties and phylogenetic relationships.</title>
        <authorList>
            <person name="Imhoff J.F."/>
            <person name="Meyer T.E."/>
            <person name="Kyndt J.A."/>
        </authorList>
    </citation>
    <scope>NUCLEOTIDE SEQUENCE [LARGE SCALE GENOMIC DNA]</scope>
    <source>
        <strain evidence="14 15">DSM 216</strain>
    </source>
</reference>
<feature type="domain" description="Peptidase M48" evidence="13">
    <location>
        <begin position="69"/>
        <end position="149"/>
    </location>
</feature>
<keyword evidence="10 12" id="KW-0472">Membrane</keyword>
<comment type="subcellular location">
    <subcellularLocation>
        <location evidence="1">Cell membrane</location>
        <topology evidence="1">Multi-pass membrane protein</topology>
    </subcellularLocation>
</comment>
<dbReference type="GO" id="GO:0005886">
    <property type="term" value="C:plasma membrane"/>
    <property type="evidence" value="ECO:0007669"/>
    <property type="project" value="UniProtKB-SubCell"/>
</dbReference>
<organism evidence="14 15">
    <name type="scientific">Thiospirillum jenense</name>
    <dbReference type="NCBI Taxonomy" id="1653858"/>
    <lineage>
        <taxon>Bacteria</taxon>
        <taxon>Pseudomonadati</taxon>
        <taxon>Pseudomonadota</taxon>
        <taxon>Gammaproteobacteria</taxon>
        <taxon>Chromatiales</taxon>
        <taxon>Chromatiaceae</taxon>
        <taxon>Thiospirillum</taxon>
    </lineage>
</organism>
<dbReference type="SUPFAM" id="SSF54523">
    <property type="entry name" value="Pili subunits"/>
    <property type="match status" value="1"/>
</dbReference>
<dbReference type="PANTHER" id="PTHR43221:SF1">
    <property type="entry name" value="PROTEASE HTPX"/>
    <property type="match status" value="1"/>
</dbReference>
<comment type="cofactor">
    <cofactor evidence="11">
        <name>Zn(2+)</name>
        <dbReference type="ChEBI" id="CHEBI:29105"/>
    </cofactor>
    <text evidence="11">Binds 1 zinc ion per subunit.</text>
</comment>
<evidence type="ECO:0000256" key="10">
    <source>
        <dbReference type="ARBA" id="ARBA00023136"/>
    </source>
</evidence>
<sequence length="397" mass="43903">MNNQLVYPREPLLSASTLILGLLVWLILIIGTFGGALIIILLGFLSYLFTQSALIARIKGNGVELSAAQFPDLYAQFVACCQRLNIKNPPHAYLLSGNGVFNAFATRFLGRNYVVLLSDIVDAMNNHPDGVRFYIGHELGHIRMGHLTGHLLRWPVLWLPLLGAAYARACENTCDRHGLACSDSPTNAAQAIACLAAGGQRWQQLNLTAYYQQAQISSGFWSSFHELIAGYPWITKRIAHVMDREAKLLPRHKLAYLLAAFVPYTGRLGAGFGVLILIYIVGILAAIAIPAYQDYQTRIKIATAYQETTEIRTTIAQHYLSYHQIPDSLDSLGIKIHLTNGAQLLLDANTMMLTLRLEHGELYLIPEETADGQINWRCSGSADLKPAVLPPPCRSQH</sequence>
<keyword evidence="9 11" id="KW-0482">Metalloprotease</keyword>
<evidence type="ECO:0000256" key="11">
    <source>
        <dbReference type="RuleBase" id="RU003983"/>
    </source>
</evidence>
<proteinExistence type="inferred from homology"/>
<dbReference type="Gene3D" id="3.30.2010.10">
    <property type="entry name" value="Metalloproteases ('zincins'), catalytic domain"/>
    <property type="match status" value="1"/>
</dbReference>
<keyword evidence="7 11" id="KW-0862">Zinc</keyword>
<evidence type="ECO:0000256" key="8">
    <source>
        <dbReference type="ARBA" id="ARBA00022989"/>
    </source>
</evidence>
<dbReference type="CDD" id="cd07325">
    <property type="entry name" value="M48_Ste24p_like"/>
    <property type="match status" value="1"/>
</dbReference>
<evidence type="ECO:0000256" key="1">
    <source>
        <dbReference type="ARBA" id="ARBA00004651"/>
    </source>
</evidence>
<protein>
    <submittedName>
        <fullName evidence="14">M48 family metalloprotease</fullName>
    </submittedName>
</protein>
<keyword evidence="6 11" id="KW-0378">Hydrolase</keyword>
<accession>A0A839HCP0</accession>
<dbReference type="GO" id="GO:0006508">
    <property type="term" value="P:proteolysis"/>
    <property type="evidence" value="ECO:0007669"/>
    <property type="project" value="UniProtKB-KW"/>
</dbReference>
<keyword evidence="5" id="KW-0479">Metal-binding</keyword>
<evidence type="ECO:0000256" key="12">
    <source>
        <dbReference type="SAM" id="Phobius"/>
    </source>
</evidence>
<dbReference type="RefSeq" id="WP_182581906.1">
    <property type="nucleotide sequence ID" value="NZ_JABVCQ010000002.1"/>
</dbReference>